<reference evidence="2" key="2">
    <citation type="submission" date="2020-09" db="EMBL/GenBank/DDBJ databases">
        <authorList>
            <person name="Sun Q."/>
            <person name="Zhou Y."/>
        </authorList>
    </citation>
    <scope>NUCLEOTIDE SEQUENCE</scope>
    <source>
        <strain evidence="2">CGMCC 1.15082</strain>
    </source>
</reference>
<feature type="compositionally biased region" description="Basic and acidic residues" evidence="1">
    <location>
        <begin position="8"/>
        <end position="22"/>
    </location>
</feature>
<sequence>MAKGQKRSNREIRKPKQEKAQSKPESTFGNQIKPAANANTPRGKG</sequence>
<comment type="caution">
    <text evidence="2">The sequence shown here is derived from an EMBL/GenBank/DDBJ whole genome shotgun (WGS) entry which is preliminary data.</text>
</comment>
<dbReference type="EMBL" id="BMHH01000019">
    <property type="protein sequence ID" value="GGB05849.1"/>
    <property type="molecule type" value="Genomic_DNA"/>
</dbReference>
<proteinExistence type="predicted"/>
<evidence type="ECO:0000256" key="1">
    <source>
        <dbReference type="SAM" id="MobiDB-lite"/>
    </source>
</evidence>
<evidence type="ECO:0000313" key="3">
    <source>
        <dbReference type="Proteomes" id="UP000646478"/>
    </source>
</evidence>
<protein>
    <submittedName>
        <fullName evidence="2">Uncharacterized protein</fullName>
    </submittedName>
</protein>
<keyword evidence="3" id="KW-1185">Reference proteome</keyword>
<dbReference type="AlphaFoldDB" id="A0A916SL54"/>
<organism evidence="2 3">
    <name type="scientific">Brucella endophytica</name>
    <dbReference type="NCBI Taxonomy" id="1963359"/>
    <lineage>
        <taxon>Bacteria</taxon>
        <taxon>Pseudomonadati</taxon>
        <taxon>Pseudomonadota</taxon>
        <taxon>Alphaproteobacteria</taxon>
        <taxon>Hyphomicrobiales</taxon>
        <taxon>Brucellaceae</taxon>
        <taxon>Brucella/Ochrobactrum group</taxon>
        <taxon>Brucella</taxon>
    </lineage>
</organism>
<dbReference type="Proteomes" id="UP000646478">
    <property type="component" value="Unassembled WGS sequence"/>
</dbReference>
<accession>A0A916SL54</accession>
<feature type="region of interest" description="Disordered" evidence="1">
    <location>
        <begin position="1"/>
        <end position="45"/>
    </location>
</feature>
<evidence type="ECO:0000313" key="2">
    <source>
        <dbReference type="EMBL" id="GGB05849.1"/>
    </source>
</evidence>
<name>A0A916SL54_9HYPH</name>
<reference evidence="2" key="1">
    <citation type="journal article" date="2014" name="Int. J. Syst. Evol. Microbiol.">
        <title>Complete genome sequence of Corynebacterium casei LMG S-19264T (=DSM 44701T), isolated from a smear-ripened cheese.</title>
        <authorList>
            <consortium name="US DOE Joint Genome Institute (JGI-PGF)"/>
            <person name="Walter F."/>
            <person name="Albersmeier A."/>
            <person name="Kalinowski J."/>
            <person name="Ruckert C."/>
        </authorList>
    </citation>
    <scope>NUCLEOTIDE SEQUENCE</scope>
    <source>
        <strain evidence="2">CGMCC 1.15082</strain>
    </source>
</reference>
<gene>
    <name evidence="2" type="ORF">GCM10011491_37430</name>
</gene>